<dbReference type="Gene3D" id="1.10.630.10">
    <property type="entry name" value="Cytochrome P450"/>
    <property type="match status" value="1"/>
</dbReference>
<dbReference type="InterPro" id="IPR002397">
    <property type="entry name" value="Cyt_P450_B"/>
</dbReference>
<proteinExistence type="inferred from homology"/>
<dbReference type="Proteomes" id="UP000698752">
    <property type="component" value="Unassembled WGS sequence"/>
</dbReference>
<gene>
    <name evidence="3" type="ORF">GXW78_10090</name>
</gene>
<evidence type="ECO:0000313" key="4">
    <source>
        <dbReference type="Proteomes" id="UP000698752"/>
    </source>
</evidence>
<evidence type="ECO:0000256" key="2">
    <source>
        <dbReference type="SAM" id="MobiDB-lite"/>
    </source>
</evidence>
<accession>A0ABS5EG63</accession>
<evidence type="ECO:0000256" key="1">
    <source>
        <dbReference type="ARBA" id="ARBA00010617"/>
    </source>
</evidence>
<organism evidence="3 4">
    <name type="scientific">Neoroseomonas terrae</name>
    <dbReference type="NCBI Taxonomy" id="424799"/>
    <lineage>
        <taxon>Bacteria</taxon>
        <taxon>Pseudomonadati</taxon>
        <taxon>Pseudomonadota</taxon>
        <taxon>Alphaproteobacteria</taxon>
        <taxon>Acetobacterales</taxon>
        <taxon>Acetobacteraceae</taxon>
        <taxon>Neoroseomonas</taxon>
    </lineage>
</organism>
<evidence type="ECO:0000313" key="3">
    <source>
        <dbReference type="EMBL" id="MBR0650011.1"/>
    </source>
</evidence>
<sequence>MNCDITDPDAPIAPPEPPLVSTSQLGGQRFWTVSRHADVLAVLRSPQFQSVSAEERIGRIAGRAGQDFGNLLALLRGTMIFQQDERHQDSRRRVRALIEEAIARWPAARLQAEARRIVDALPAEPGEVDVLPALAEPLPCLLIGETLGLSPALCLALQKRALAVTQSWLSSTALRDLVRLEAEAAELRTIMRANYAPGWRIGRLAEEGSDDAIDTALFLLLAGSHSVAGTIAAALDILARQGGLQARLRQDRALGAGFLRETLRLAGPLRRLNRRVAMVETEISGARILPGDLIVLPIDRAHHDPAVFAEPEHVDPARQGTVLLAFSMGAHVCQGRVLGAQEAEAMVLAVLERFTLRPGRERGALLAHEDWRTFCRLPLLLGRVDAGAEASLPTARDVAGSCPRHCPDTLDHARNQ</sequence>
<keyword evidence="4" id="KW-1185">Reference proteome</keyword>
<dbReference type="PRINTS" id="PR00359">
    <property type="entry name" value="BP450"/>
</dbReference>
<dbReference type="SUPFAM" id="SSF48264">
    <property type="entry name" value="Cytochrome P450"/>
    <property type="match status" value="1"/>
</dbReference>
<dbReference type="PANTHER" id="PTHR46696">
    <property type="entry name" value="P450, PUTATIVE (EUROFUNG)-RELATED"/>
    <property type="match status" value="1"/>
</dbReference>
<dbReference type="PANTHER" id="PTHR46696:SF1">
    <property type="entry name" value="CYTOCHROME P450 YJIB-RELATED"/>
    <property type="match status" value="1"/>
</dbReference>
<feature type="compositionally biased region" description="Low complexity" evidence="2">
    <location>
        <begin position="1"/>
        <end position="10"/>
    </location>
</feature>
<name>A0ABS5EG63_9PROT</name>
<feature type="region of interest" description="Disordered" evidence="2">
    <location>
        <begin position="1"/>
        <end position="23"/>
    </location>
</feature>
<comment type="caution">
    <text evidence="3">The sequence shown here is derived from an EMBL/GenBank/DDBJ whole genome shotgun (WGS) entry which is preliminary data.</text>
</comment>
<dbReference type="InterPro" id="IPR001128">
    <property type="entry name" value="Cyt_P450"/>
</dbReference>
<reference evidence="4" key="1">
    <citation type="journal article" date="2021" name="Syst. Appl. Microbiol.">
        <title>Roseomonas hellenica sp. nov., isolated from roots of wild-growing Alkanna tinctoria.</title>
        <authorList>
            <person name="Rat A."/>
            <person name="Naranjo H.D."/>
            <person name="Lebbe L."/>
            <person name="Cnockaert M."/>
            <person name="Krigas N."/>
            <person name="Grigoriadou K."/>
            <person name="Maloupa E."/>
            <person name="Willems A."/>
        </authorList>
    </citation>
    <scope>NUCLEOTIDE SEQUENCE [LARGE SCALE GENOMIC DNA]</scope>
    <source>
        <strain evidence="4">LMG 31159</strain>
    </source>
</reference>
<dbReference type="InterPro" id="IPR036396">
    <property type="entry name" value="Cyt_P450_sf"/>
</dbReference>
<dbReference type="EMBL" id="JAAEDI010000009">
    <property type="protein sequence ID" value="MBR0650011.1"/>
    <property type="molecule type" value="Genomic_DNA"/>
</dbReference>
<dbReference type="RefSeq" id="WP_211868414.1">
    <property type="nucleotide sequence ID" value="NZ_JAAEDI010000009.1"/>
</dbReference>
<dbReference type="Pfam" id="PF00067">
    <property type="entry name" value="p450"/>
    <property type="match status" value="1"/>
</dbReference>
<comment type="similarity">
    <text evidence="1">Belongs to the cytochrome P450 family.</text>
</comment>
<protein>
    <submittedName>
        <fullName evidence="3">Cytochrome P450</fullName>
    </submittedName>
</protein>